<organism evidence="1 2">
    <name type="scientific">Orchesella dallaii</name>
    <dbReference type="NCBI Taxonomy" id="48710"/>
    <lineage>
        <taxon>Eukaryota</taxon>
        <taxon>Metazoa</taxon>
        <taxon>Ecdysozoa</taxon>
        <taxon>Arthropoda</taxon>
        <taxon>Hexapoda</taxon>
        <taxon>Collembola</taxon>
        <taxon>Entomobryomorpha</taxon>
        <taxon>Entomobryoidea</taxon>
        <taxon>Orchesellidae</taxon>
        <taxon>Orchesellinae</taxon>
        <taxon>Orchesella</taxon>
    </lineage>
</organism>
<dbReference type="EMBL" id="CAXLJM020000016">
    <property type="protein sequence ID" value="CAL8082889.1"/>
    <property type="molecule type" value="Genomic_DNA"/>
</dbReference>
<accession>A0ABP1Q0G7</accession>
<sequence>MYRQSNTSTMESVAKMRPDTGASEESVYSRINLAHLMDSVTVNNSKVRYYYNKAVALRSPLHNMIETLEKLHSTTFSYLSQVPTSGDYSVISTLFELIPALATMIEWKNLNHSCYWEDFCRETKALMVLLKRVNTASLRCHNVANRIVMQALELFEDAVNKRASYLDNSIEHRQSSDYVMYEPSGQTIQILWRKHGEIDLSWHDADGGLLKVSLNDTGAGFKLRFLRHIIHHARTLLENALRTFSQLTVALHLEIPIDKMTKCKNVRLKQLTPQEQAFVSKAKRELDGPLEVIWKMISRYNYQTFNLLKFKRTYKGLQKSWKYVPNTDPTFVTLTLTVEDSLLMRVISFGIQAQTREESFDFTMFPDRTEDIVSKVEDLLTVDNSNYKLLQLMLTIFRITYPYEKQNFTEKEVASSKEELKMILMYRFQIRRYLKKSLEVFEQHPAFEKMDKLKLITPVKSVSLKGRSDICLEESTEVSEVHSENENMRNNNVASTSENKLWLPLNGGLQVTINESRCVLVKHCRDLKVKTYREYCTNDKVTLNLSLIRAMLAFMANEQCHVKMKFHRIVEVKSLVKRLKMKDRLSRDLQILILEQHKNLRLMLQLTKIMRFIRIYL</sequence>
<reference evidence="1 2" key="1">
    <citation type="submission" date="2024-08" db="EMBL/GenBank/DDBJ databases">
        <authorList>
            <person name="Cucini C."/>
            <person name="Frati F."/>
        </authorList>
    </citation>
    <scope>NUCLEOTIDE SEQUENCE [LARGE SCALE GENOMIC DNA]</scope>
</reference>
<name>A0ABP1Q0G7_9HEXA</name>
<keyword evidence="2" id="KW-1185">Reference proteome</keyword>
<proteinExistence type="predicted"/>
<protein>
    <submittedName>
        <fullName evidence="1">Uncharacterized protein</fullName>
    </submittedName>
</protein>
<comment type="caution">
    <text evidence="1">The sequence shown here is derived from an EMBL/GenBank/DDBJ whole genome shotgun (WGS) entry which is preliminary data.</text>
</comment>
<gene>
    <name evidence="1" type="ORF">ODALV1_LOCUS5343</name>
</gene>
<evidence type="ECO:0000313" key="1">
    <source>
        <dbReference type="EMBL" id="CAL8082889.1"/>
    </source>
</evidence>
<evidence type="ECO:0000313" key="2">
    <source>
        <dbReference type="Proteomes" id="UP001642540"/>
    </source>
</evidence>
<dbReference type="Proteomes" id="UP001642540">
    <property type="component" value="Unassembled WGS sequence"/>
</dbReference>